<evidence type="ECO:0000313" key="3">
    <source>
        <dbReference type="Proteomes" id="UP000002051"/>
    </source>
</evidence>
<protein>
    <submittedName>
        <fullName evidence="1 2">Uncharacterized protein</fullName>
    </submittedName>
</protein>
<dbReference type="EnsemblPlants" id="KEH22105">
    <property type="protein sequence ID" value="KEH22105"/>
    <property type="gene ID" value="MTR_7g033185"/>
</dbReference>
<organism evidence="1 3">
    <name type="scientific">Medicago truncatula</name>
    <name type="common">Barrel medic</name>
    <name type="synonym">Medicago tribuloides</name>
    <dbReference type="NCBI Taxonomy" id="3880"/>
    <lineage>
        <taxon>Eukaryota</taxon>
        <taxon>Viridiplantae</taxon>
        <taxon>Streptophyta</taxon>
        <taxon>Embryophyta</taxon>
        <taxon>Tracheophyta</taxon>
        <taxon>Spermatophyta</taxon>
        <taxon>Magnoliopsida</taxon>
        <taxon>eudicotyledons</taxon>
        <taxon>Gunneridae</taxon>
        <taxon>Pentapetalae</taxon>
        <taxon>rosids</taxon>
        <taxon>fabids</taxon>
        <taxon>Fabales</taxon>
        <taxon>Fabaceae</taxon>
        <taxon>Papilionoideae</taxon>
        <taxon>50 kb inversion clade</taxon>
        <taxon>NPAAA clade</taxon>
        <taxon>Hologalegina</taxon>
        <taxon>IRL clade</taxon>
        <taxon>Trifolieae</taxon>
        <taxon>Medicago</taxon>
    </lineage>
</organism>
<sequence>MGSIPSNVGIQVNLAHCYSRRSLDSPTTGIRTLVRLGGERDPSVDQASDVGDSYLRGRLLGFKCE</sequence>
<dbReference type="Proteomes" id="UP000002051">
    <property type="component" value="Unassembled WGS sequence"/>
</dbReference>
<name>A0A072U8B5_MEDTR</name>
<reference evidence="1 3" key="2">
    <citation type="journal article" date="2014" name="BMC Genomics">
        <title>An improved genome release (version Mt4.0) for the model legume Medicago truncatula.</title>
        <authorList>
            <person name="Tang H."/>
            <person name="Krishnakumar V."/>
            <person name="Bidwell S."/>
            <person name="Rosen B."/>
            <person name="Chan A."/>
            <person name="Zhou S."/>
            <person name="Gentzbittel L."/>
            <person name="Childs K.L."/>
            <person name="Yandell M."/>
            <person name="Gundlach H."/>
            <person name="Mayer K.F."/>
            <person name="Schwartz D.C."/>
            <person name="Town C.D."/>
        </authorList>
    </citation>
    <scope>GENOME REANNOTATION</scope>
    <source>
        <strain evidence="1">A17</strain>
        <strain evidence="2 3">cv. Jemalong A17</strain>
    </source>
</reference>
<proteinExistence type="predicted"/>
<evidence type="ECO:0000313" key="1">
    <source>
        <dbReference type="EMBL" id="KEH22105.1"/>
    </source>
</evidence>
<reference evidence="2" key="3">
    <citation type="submission" date="2015-04" db="UniProtKB">
        <authorList>
            <consortium name="EnsemblPlants"/>
        </authorList>
    </citation>
    <scope>IDENTIFICATION</scope>
    <source>
        <strain evidence="2">cv. Jemalong A17</strain>
    </source>
</reference>
<accession>A0A072U8B5</accession>
<dbReference type="HOGENOM" id="CLU_2853129_0_0_1"/>
<keyword evidence="3" id="KW-1185">Reference proteome</keyword>
<evidence type="ECO:0000313" key="2">
    <source>
        <dbReference type="EnsemblPlants" id="KEH22105"/>
    </source>
</evidence>
<dbReference type="EMBL" id="CM001223">
    <property type="protein sequence ID" value="KEH22105.1"/>
    <property type="molecule type" value="Genomic_DNA"/>
</dbReference>
<gene>
    <name evidence="1" type="ordered locus">MTR_7g033185</name>
</gene>
<dbReference type="AlphaFoldDB" id="A0A072U8B5"/>
<reference evidence="1 3" key="1">
    <citation type="journal article" date="2011" name="Nature">
        <title>The Medicago genome provides insight into the evolution of rhizobial symbioses.</title>
        <authorList>
            <person name="Young N.D."/>
            <person name="Debelle F."/>
            <person name="Oldroyd G.E."/>
            <person name="Geurts R."/>
            <person name="Cannon S.B."/>
            <person name="Udvardi M.K."/>
            <person name="Benedito V.A."/>
            <person name="Mayer K.F."/>
            <person name="Gouzy J."/>
            <person name="Schoof H."/>
            <person name="Van de Peer Y."/>
            <person name="Proost S."/>
            <person name="Cook D.R."/>
            <person name="Meyers B.C."/>
            <person name="Spannagl M."/>
            <person name="Cheung F."/>
            <person name="De Mita S."/>
            <person name="Krishnakumar V."/>
            <person name="Gundlach H."/>
            <person name="Zhou S."/>
            <person name="Mudge J."/>
            <person name="Bharti A.K."/>
            <person name="Murray J.D."/>
            <person name="Naoumkina M.A."/>
            <person name="Rosen B."/>
            <person name="Silverstein K.A."/>
            <person name="Tang H."/>
            <person name="Rombauts S."/>
            <person name="Zhao P.X."/>
            <person name="Zhou P."/>
            <person name="Barbe V."/>
            <person name="Bardou P."/>
            <person name="Bechner M."/>
            <person name="Bellec A."/>
            <person name="Berger A."/>
            <person name="Berges H."/>
            <person name="Bidwell S."/>
            <person name="Bisseling T."/>
            <person name="Choisne N."/>
            <person name="Couloux A."/>
            <person name="Denny R."/>
            <person name="Deshpande S."/>
            <person name="Dai X."/>
            <person name="Doyle J.J."/>
            <person name="Dudez A.M."/>
            <person name="Farmer A.D."/>
            <person name="Fouteau S."/>
            <person name="Franken C."/>
            <person name="Gibelin C."/>
            <person name="Gish J."/>
            <person name="Goldstein S."/>
            <person name="Gonzalez A.J."/>
            <person name="Green P.J."/>
            <person name="Hallab A."/>
            <person name="Hartog M."/>
            <person name="Hua A."/>
            <person name="Humphray S.J."/>
            <person name="Jeong D.H."/>
            <person name="Jing Y."/>
            <person name="Jocker A."/>
            <person name="Kenton S.M."/>
            <person name="Kim D.J."/>
            <person name="Klee K."/>
            <person name="Lai H."/>
            <person name="Lang C."/>
            <person name="Lin S."/>
            <person name="Macmil S.L."/>
            <person name="Magdelenat G."/>
            <person name="Matthews L."/>
            <person name="McCorrison J."/>
            <person name="Monaghan E.L."/>
            <person name="Mun J.H."/>
            <person name="Najar F.Z."/>
            <person name="Nicholson C."/>
            <person name="Noirot C."/>
            <person name="O'Bleness M."/>
            <person name="Paule C.R."/>
            <person name="Poulain J."/>
            <person name="Prion F."/>
            <person name="Qin B."/>
            <person name="Qu C."/>
            <person name="Retzel E.F."/>
            <person name="Riddle C."/>
            <person name="Sallet E."/>
            <person name="Samain S."/>
            <person name="Samson N."/>
            <person name="Sanders I."/>
            <person name="Saurat O."/>
            <person name="Scarpelli C."/>
            <person name="Schiex T."/>
            <person name="Segurens B."/>
            <person name="Severin A.J."/>
            <person name="Sherrier D.J."/>
            <person name="Shi R."/>
            <person name="Sims S."/>
            <person name="Singer S.R."/>
            <person name="Sinharoy S."/>
            <person name="Sterck L."/>
            <person name="Viollet A."/>
            <person name="Wang B.B."/>
            <person name="Wang K."/>
            <person name="Wang M."/>
            <person name="Wang X."/>
            <person name="Warfsmann J."/>
            <person name="Weissenbach J."/>
            <person name="White D.D."/>
            <person name="White J.D."/>
            <person name="Wiley G.B."/>
            <person name="Wincker P."/>
            <person name="Xing Y."/>
            <person name="Yang L."/>
            <person name="Yao Z."/>
            <person name="Ying F."/>
            <person name="Zhai J."/>
            <person name="Zhou L."/>
            <person name="Zuber A."/>
            <person name="Denarie J."/>
            <person name="Dixon R.A."/>
            <person name="May G.D."/>
            <person name="Schwartz D.C."/>
            <person name="Rogers J."/>
            <person name="Quetier F."/>
            <person name="Town C.D."/>
            <person name="Roe B.A."/>
        </authorList>
    </citation>
    <scope>NUCLEOTIDE SEQUENCE [LARGE SCALE GENOMIC DNA]</scope>
    <source>
        <strain evidence="1">A17</strain>
        <strain evidence="2 3">cv. Jemalong A17</strain>
    </source>
</reference>